<dbReference type="GO" id="GO:0006334">
    <property type="term" value="P:nucleosome assembly"/>
    <property type="evidence" value="ECO:0007669"/>
    <property type="project" value="InterPro"/>
</dbReference>
<dbReference type="EMBL" id="UYYA01005569">
    <property type="protein sequence ID" value="VDM64754.1"/>
    <property type="molecule type" value="Genomic_DNA"/>
</dbReference>
<dbReference type="GO" id="GO:0000786">
    <property type="term" value="C:nucleosome"/>
    <property type="evidence" value="ECO:0007669"/>
    <property type="project" value="InterPro"/>
</dbReference>
<evidence type="ECO:0000313" key="3">
    <source>
        <dbReference type="EMBL" id="VDM64754.1"/>
    </source>
</evidence>
<evidence type="ECO:0000313" key="5">
    <source>
        <dbReference type="WBParaSite" id="ACOC_0001316901-mRNA-1"/>
    </source>
</evidence>
<name>A0A0R3Q271_ANGCS</name>
<accession>A0A0R3Q271</accession>
<protein>
    <submittedName>
        <fullName evidence="5">Histone H1</fullName>
    </submittedName>
</protein>
<feature type="compositionally biased region" description="Basic and acidic residues" evidence="2">
    <location>
        <begin position="135"/>
        <end position="156"/>
    </location>
</feature>
<feature type="region of interest" description="Disordered" evidence="2">
    <location>
        <begin position="120"/>
        <end position="166"/>
    </location>
</feature>
<evidence type="ECO:0000256" key="1">
    <source>
        <dbReference type="ARBA" id="ARBA00023242"/>
    </source>
</evidence>
<evidence type="ECO:0000256" key="2">
    <source>
        <dbReference type="SAM" id="MobiDB-lite"/>
    </source>
</evidence>
<dbReference type="STRING" id="334426.A0A0R3Q271"/>
<dbReference type="Proteomes" id="UP000267027">
    <property type="component" value="Unassembled WGS sequence"/>
</dbReference>
<reference evidence="5" key="1">
    <citation type="submission" date="2017-02" db="UniProtKB">
        <authorList>
            <consortium name="WormBaseParasite"/>
        </authorList>
    </citation>
    <scope>IDENTIFICATION</scope>
</reference>
<keyword evidence="1" id="KW-0539">Nucleus</keyword>
<dbReference type="AlphaFoldDB" id="A0A0R3Q271"/>
<feature type="region of interest" description="Disordered" evidence="2">
    <location>
        <begin position="1"/>
        <end position="29"/>
    </location>
</feature>
<reference evidence="3 4" key="2">
    <citation type="submission" date="2018-11" db="EMBL/GenBank/DDBJ databases">
        <authorList>
            <consortium name="Pathogen Informatics"/>
        </authorList>
    </citation>
    <scope>NUCLEOTIDE SEQUENCE [LARGE SCALE GENOMIC DNA]</scope>
    <source>
        <strain evidence="3 4">Costa Rica</strain>
    </source>
</reference>
<feature type="compositionally biased region" description="Basic residues" evidence="2">
    <location>
        <begin position="120"/>
        <end position="134"/>
    </location>
</feature>
<proteinExistence type="predicted"/>
<sequence length="190" mass="21153">MSAHAAGSSREAAKTPKRKTAEETRSQSSHLAMIRSLMDELRQKFRSLEVAILRFILSRYSLEDIVAMISSLLRFPPGEAVMEPELKQVEGNEASGSYGLGEKMSTLVAKKHVVGKLASRKHNSTKAAAKKPKAEKKVRNLKEVKAPKSETTEKFKSKATKSRARKPRGLFSGPWFLVFQELSLSHDLTE</sequence>
<dbReference type="PRINTS" id="PR00624">
    <property type="entry name" value="HISTONEH5"/>
</dbReference>
<dbReference type="GO" id="GO:0003677">
    <property type="term" value="F:DNA binding"/>
    <property type="evidence" value="ECO:0007669"/>
    <property type="project" value="InterPro"/>
</dbReference>
<feature type="compositionally biased region" description="Basic and acidic residues" evidence="2">
    <location>
        <begin position="11"/>
        <end position="25"/>
    </location>
</feature>
<dbReference type="GO" id="GO:0030527">
    <property type="term" value="F:structural constituent of chromatin"/>
    <property type="evidence" value="ECO:0007669"/>
    <property type="project" value="InterPro"/>
</dbReference>
<dbReference type="WBParaSite" id="ACOC_0001316901-mRNA-1">
    <property type="protein sequence ID" value="ACOC_0001316901-mRNA-1"/>
    <property type="gene ID" value="ACOC_0001316901"/>
</dbReference>
<gene>
    <name evidence="3" type="ORF">ACOC_LOCUS13169</name>
</gene>
<feature type="compositionally biased region" description="Basic residues" evidence="2">
    <location>
        <begin position="157"/>
        <end position="166"/>
    </location>
</feature>
<dbReference type="InterPro" id="IPR036388">
    <property type="entry name" value="WH-like_DNA-bd_sf"/>
</dbReference>
<dbReference type="Gene3D" id="1.10.10.10">
    <property type="entry name" value="Winged helix-like DNA-binding domain superfamily/Winged helix DNA-binding domain"/>
    <property type="match status" value="1"/>
</dbReference>
<organism evidence="5">
    <name type="scientific">Angiostrongylus costaricensis</name>
    <name type="common">Nematode worm</name>
    <dbReference type="NCBI Taxonomy" id="334426"/>
    <lineage>
        <taxon>Eukaryota</taxon>
        <taxon>Metazoa</taxon>
        <taxon>Ecdysozoa</taxon>
        <taxon>Nematoda</taxon>
        <taxon>Chromadorea</taxon>
        <taxon>Rhabditida</taxon>
        <taxon>Rhabditina</taxon>
        <taxon>Rhabditomorpha</taxon>
        <taxon>Strongyloidea</taxon>
        <taxon>Metastrongylidae</taxon>
        <taxon>Angiostrongylus</taxon>
    </lineage>
</organism>
<dbReference type="InterPro" id="IPR005819">
    <property type="entry name" value="H1/H5"/>
</dbReference>
<keyword evidence="4" id="KW-1185">Reference proteome</keyword>
<evidence type="ECO:0000313" key="4">
    <source>
        <dbReference type="Proteomes" id="UP000267027"/>
    </source>
</evidence>